<comment type="caution">
    <text evidence="8">The sequence shown here is derived from an EMBL/GenBank/DDBJ whole genome shotgun (WGS) entry which is preliminary data.</text>
</comment>
<reference evidence="8 9" key="1">
    <citation type="journal article" date="2015" name="Nature">
        <title>rRNA introns, odd ribosomes, and small enigmatic genomes across a large radiation of phyla.</title>
        <authorList>
            <person name="Brown C.T."/>
            <person name="Hug L.A."/>
            <person name="Thomas B.C."/>
            <person name="Sharon I."/>
            <person name="Castelle C.J."/>
            <person name="Singh A."/>
            <person name="Wilkins M.J."/>
            <person name="Williams K.H."/>
            <person name="Banfield J.F."/>
        </authorList>
    </citation>
    <scope>NUCLEOTIDE SEQUENCE [LARGE SCALE GENOMIC DNA]</scope>
</reference>
<gene>
    <name evidence="8" type="ORF">UY72_C0001G0018</name>
</gene>
<dbReference type="PANTHER" id="PTHR13887:SF14">
    <property type="entry name" value="DISULFIDE BOND FORMATION PROTEIN D"/>
    <property type="match status" value="1"/>
</dbReference>
<dbReference type="PANTHER" id="PTHR13887">
    <property type="entry name" value="GLUTATHIONE S-TRANSFERASE KAPPA"/>
    <property type="match status" value="1"/>
</dbReference>
<keyword evidence="6" id="KW-0812">Transmembrane</keyword>
<keyword evidence="6" id="KW-0472">Membrane</keyword>
<proteinExistence type="inferred from homology"/>
<evidence type="ECO:0000256" key="4">
    <source>
        <dbReference type="ARBA" id="ARBA00023157"/>
    </source>
</evidence>
<feature type="domain" description="Thioredoxin" evidence="7">
    <location>
        <begin position="75"/>
        <end position="270"/>
    </location>
</feature>
<organism evidence="8 9">
    <name type="scientific">Candidatus Uhrbacteria bacterium GW2011_GWD2_52_7</name>
    <dbReference type="NCBI Taxonomy" id="1618989"/>
    <lineage>
        <taxon>Bacteria</taxon>
        <taxon>Candidatus Uhriibacteriota</taxon>
    </lineage>
</organism>
<dbReference type="Proteomes" id="UP000034846">
    <property type="component" value="Unassembled WGS sequence"/>
</dbReference>
<dbReference type="InterPro" id="IPR036249">
    <property type="entry name" value="Thioredoxin-like_sf"/>
</dbReference>
<evidence type="ECO:0000313" key="8">
    <source>
        <dbReference type="EMBL" id="KKW30906.1"/>
    </source>
</evidence>
<dbReference type="Pfam" id="PF13462">
    <property type="entry name" value="Thioredoxin_4"/>
    <property type="match status" value="1"/>
</dbReference>
<evidence type="ECO:0000256" key="2">
    <source>
        <dbReference type="ARBA" id="ARBA00022729"/>
    </source>
</evidence>
<keyword evidence="3" id="KW-0560">Oxidoreductase</keyword>
<comment type="similarity">
    <text evidence="1">Belongs to the thioredoxin family. DsbA subfamily.</text>
</comment>
<evidence type="ECO:0000256" key="1">
    <source>
        <dbReference type="ARBA" id="ARBA00005791"/>
    </source>
</evidence>
<accession>A0A0G1XIX1</accession>
<feature type="transmembrane region" description="Helical" evidence="6">
    <location>
        <begin position="41"/>
        <end position="62"/>
    </location>
</feature>
<dbReference type="InterPro" id="IPR013766">
    <property type="entry name" value="Thioredoxin_domain"/>
</dbReference>
<dbReference type="GO" id="GO:0016491">
    <property type="term" value="F:oxidoreductase activity"/>
    <property type="evidence" value="ECO:0007669"/>
    <property type="project" value="UniProtKB-KW"/>
</dbReference>
<sequence length="271" mass="29876">MSEVCYPIGDMEDDIQLLTDAAQTPQQEPQLEQAEPKRRRYIVTGVFALAMIGLVAFSWRVFSFYRAIDRGEVVPVLAYSSDDFTRAGAAVARLAQGEEVTDTTSVDDPSLGSSTAKVTIVEFADFGCPYSKEVSYIVRAIAQQFPDQVHVIYRDFPLTDVHPGADLAAQAGECAQEQDMFWEFHDKIYADDDDLTQENMLRTASAVGLDEEEFATCLLSGRFEDEVNEDLRAGAAAGVVGTPTFFFNGVKIEGSIPFAIFNEIVHALLED</sequence>
<dbReference type="InterPro" id="IPR012336">
    <property type="entry name" value="Thioredoxin-like_fold"/>
</dbReference>
<name>A0A0G1XIX1_9BACT</name>
<keyword evidence="5" id="KW-0676">Redox-active center</keyword>
<keyword evidence="6" id="KW-1133">Transmembrane helix</keyword>
<evidence type="ECO:0000256" key="6">
    <source>
        <dbReference type="SAM" id="Phobius"/>
    </source>
</evidence>
<evidence type="ECO:0000313" key="9">
    <source>
        <dbReference type="Proteomes" id="UP000034846"/>
    </source>
</evidence>
<keyword evidence="2" id="KW-0732">Signal</keyword>
<dbReference type="AlphaFoldDB" id="A0A0G1XIX1"/>
<dbReference type="PROSITE" id="PS51352">
    <property type="entry name" value="THIOREDOXIN_2"/>
    <property type="match status" value="1"/>
</dbReference>
<evidence type="ECO:0000256" key="3">
    <source>
        <dbReference type="ARBA" id="ARBA00023002"/>
    </source>
</evidence>
<dbReference type="Gene3D" id="3.40.30.10">
    <property type="entry name" value="Glutaredoxin"/>
    <property type="match status" value="1"/>
</dbReference>
<dbReference type="SUPFAM" id="SSF52833">
    <property type="entry name" value="Thioredoxin-like"/>
    <property type="match status" value="1"/>
</dbReference>
<evidence type="ECO:0000259" key="7">
    <source>
        <dbReference type="PROSITE" id="PS51352"/>
    </source>
</evidence>
<dbReference type="EMBL" id="LCRD01000001">
    <property type="protein sequence ID" value="KKW30906.1"/>
    <property type="molecule type" value="Genomic_DNA"/>
</dbReference>
<protein>
    <submittedName>
        <fullName evidence="8">DSBA-like protein thioredoxin domain-containing protein</fullName>
    </submittedName>
</protein>
<evidence type="ECO:0000256" key="5">
    <source>
        <dbReference type="ARBA" id="ARBA00023284"/>
    </source>
</evidence>
<keyword evidence="4" id="KW-1015">Disulfide bond</keyword>